<keyword evidence="6" id="KW-0732">Signal</keyword>
<dbReference type="Gene3D" id="1.10.760.10">
    <property type="entry name" value="Cytochrome c-like domain"/>
    <property type="match status" value="1"/>
</dbReference>
<feature type="signal peptide" evidence="6">
    <location>
        <begin position="1"/>
        <end position="31"/>
    </location>
</feature>
<dbReference type="Pfam" id="PF06537">
    <property type="entry name" value="DHOR"/>
    <property type="match status" value="1"/>
</dbReference>
<dbReference type="InterPro" id="IPR051395">
    <property type="entry name" value="Cytochrome_c_Peroxidase/MauG"/>
</dbReference>
<dbReference type="SUPFAM" id="SSF46626">
    <property type="entry name" value="Cytochrome c"/>
    <property type="match status" value="1"/>
</dbReference>
<dbReference type="GO" id="GO:0009055">
    <property type="term" value="F:electron transfer activity"/>
    <property type="evidence" value="ECO:0007669"/>
    <property type="project" value="InterPro"/>
</dbReference>
<dbReference type="AlphaFoldDB" id="A0A318H879"/>
<gene>
    <name evidence="8" type="ORF">C7444_10729</name>
</gene>
<dbReference type="PANTHER" id="PTHR30600:SF4">
    <property type="entry name" value="CYTOCHROME C DOMAIN-CONTAINING PROTEIN"/>
    <property type="match status" value="1"/>
</dbReference>
<evidence type="ECO:0000256" key="5">
    <source>
        <dbReference type="SAM" id="MobiDB-lite"/>
    </source>
</evidence>
<protein>
    <submittedName>
        <fullName evidence="8">CxxC motif-containing protein (DUF1111 family)</fullName>
    </submittedName>
</protein>
<dbReference type="OrthoDB" id="9805202at2"/>
<dbReference type="PIRSF" id="PIRSF028099">
    <property type="entry name" value="DUF1111"/>
    <property type="match status" value="1"/>
</dbReference>
<name>A0A318H879_9BURK</name>
<dbReference type="GO" id="GO:0046872">
    <property type="term" value="F:metal ion binding"/>
    <property type="evidence" value="ECO:0007669"/>
    <property type="project" value="UniProtKB-KW"/>
</dbReference>
<dbReference type="GO" id="GO:0004130">
    <property type="term" value="F:cytochrome-c peroxidase activity"/>
    <property type="evidence" value="ECO:0007669"/>
    <property type="project" value="TreeGrafter"/>
</dbReference>
<comment type="caution">
    <text evidence="8">The sequence shown here is derived from an EMBL/GenBank/DDBJ whole genome shotgun (WGS) entry which is preliminary data.</text>
</comment>
<dbReference type="InterPro" id="IPR010538">
    <property type="entry name" value="DHOR"/>
</dbReference>
<evidence type="ECO:0000313" key="9">
    <source>
        <dbReference type="Proteomes" id="UP000247811"/>
    </source>
</evidence>
<dbReference type="RefSeq" id="WP_110400551.1">
    <property type="nucleotide sequence ID" value="NZ_QJJS01000007.1"/>
</dbReference>
<dbReference type="PANTHER" id="PTHR30600">
    <property type="entry name" value="CYTOCHROME C PEROXIDASE-RELATED"/>
    <property type="match status" value="1"/>
</dbReference>
<feature type="chain" id="PRO_5016408410" evidence="6">
    <location>
        <begin position="32"/>
        <end position="494"/>
    </location>
</feature>
<keyword evidence="9" id="KW-1185">Reference proteome</keyword>
<keyword evidence="3 4" id="KW-0408">Iron</keyword>
<dbReference type="InterPro" id="IPR036909">
    <property type="entry name" value="Cyt_c-like_dom_sf"/>
</dbReference>
<dbReference type="Proteomes" id="UP000247811">
    <property type="component" value="Unassembled WGS sequence"/>
</dbReference>
<dbReference type="EMBL" id="QJJS01000007">
    <property type="protein sequence ID" value="PXW96123.1"/>
    <property type="molecule type" value="Genomic_DNA"/>
</dbReference>
<accession>A0A318H879</accession>
<keyword evidence="1 4" id="KW-0349">Heme</keyword>
<evidence type="ECO:0000313" key="8">
    <source>
        <dbReference type="EMBL" id="PXW96123.1"/>
    </source>
</evidence>
<keyword evidence="2 4" id="KW-0479">Metal-binding</keyword>
<evidence type="ECO:0000259" key="7">
    <source>
        <dbReference type="PROSITE" id="PS51007"/>
    </source>
</evidence>
<feature type="domain" description="Cytochrome c" evidence="7">
    <location>
        <begin position="358"/>
        <end position="494"/>
    </location>
</feature>
<evidence type="ECO:0000256" key="3">
    <source>
        <dbReference type="ARBA" id="ARBA00023004"/>
    </source>
</evidence>
<reference evidence="8 9" key="1">
    <citation type="submission" date="2018-05" db="EMBL/GenBank/DDBJ databases">
        <title>Genomic Encyclopedia of Type Strains, Phase IV (KMG-IV): sequencing the most valuable type-strain genomes for metagenomic binning, comparative biology and taxonomic classification.</title>
        <authorList>
            <person name="Goeker M."/>
        </authorList>
    </citation>
    <scope>NUCLEOTIDE SEQUENCE [LARGE SCALE GENOMIC DNA]</scope>
    <source>
        <strain evidence="8 9">DSM 566</strain>
    </source>
</reference>
<organism evidence="8 9">
    <name type="scientific">Sphaerotilus hippei</name>
    <dbReference type="NCBI Taxonomy" id="744406"/>
    <lineage>
        <taxon>Bacteria</taxon>
        <taxon>Pseudomonadati</taxon>
        <taxon>Pseudomonadota</taxon>
        <taxon>Betaproteobacteria</taxon>
        <taxon>Burkholderiales</taxon>
        <taxon>Sphaerotilaceae</taxon>
        <taxon>Sphaerotilus</taxon>
    </lineage>
</organism>
<evidence type="ECO:0000256" key="4">
    <source>
        <dbReference type="PROSITE-ProRule" id="PRU00433"/>
    </source>
</evidence>
<dbReference type="GO" id="GO:0020037">
    <property type="term" value="F:heme binding"/>
    <property type="evidence" value="ECO:0007669"/>
    <property type="project" value="InterPro"/>
</dbReference>
<dbReference type="PROSITE" id="PS51007">
    <property type="entry name" value="CYTC"/>
    <property type="match status" value="1"/>
</dbReference>
<dbReference type="InterPro" id="IPR009056">
    <property type="entry name" value="Cyt_c-like_dom"/>
</dbReference>
<evidence type="ECO:0000256" key="1">
    <source>
        <dbReference type="ARBA" id="ARBA00022617"/>
    </source>
</evidence>
<evidence type="ECO:0000256" key="6">
    <source>
        <dbReference type="SAM" id="SignalP"/>
    </source>
</evidence>
<proteinExistence type="predicted"/>
<feature type="region of interest" description="Disordered" evidence="5">
    <location>
        <begin position="302"/>
        <end position="323"/>
    </location>
</feature>
<sequence length="494" mass="52561">MRPRSLSPALRALSLASVFALGGLGSHWLSASEVDDALGEKPGGATTVPANGRNAFSFPFANLEDEERTRFAIGNSFFRRNWVEAPASTTARDGLGPHFIARSCGGCHVQDGRGAPPDLRRTLKGDHEAPVALLVRLSVPGTGPHGGVMPDPVYGDQLDNAAIQGVSPEGRVRIRQRALHGRFADGSRYTLQQPVYTLTDLAYGPLAAGAMMSPRIAPQLPGVGLLEAIPEAEILRNAADQASAPGSVKGRPNTVWDAFAGEMRIGRLGWKANVATLAHQTAGAFLGDIGITSSRFPDEACTPSQQDCLAAPHGGGKGSSTAAQTRAGAPEIDDDTLAQVIFYQATLAPAARRDARDPQVLRGQALFAQAQCASCHRPSYVTGDGPFPALTSPKVAGQRIWPYTDLLLHDMGPQLADGRPDFAADGRQWKTPPLWGIGLIPEVNGHRRLLHDGRADGVLEAILWHGGEAEPARQRVLKMNRSERAALVRFVESL</sequence>
<evidence type="ECO:0000256" key="2">
    <source>
        <dbReference type="ARBA" id="ARBA00022723"/>
    </source>
</evidence>